<dbReference type="SUPFAM" id="SSF53300">
    <property type="entry name" value="vWA-like"/>
    <property type="match status" value="1"/>
</dbReference>
<dbReference type="RefSeq" id="WP_092815023.1">
    <property type="nucleotide sequence ID" value="NZ_FMVW01000008.1"/>
</dbReference>
<organism evidence="3 4">
    <name type="scientific">Afifella marina DSM 2698</name>
    <dbReference type="NCBI Taxonomy" id="1120955"/>
    <lineage>
        <taxon>Bacteria</taxon>
        <taxon>Pseudomonadati</taxon>
        <taxon>Pseudomonadota</taxon>
        <taxon>Alphaproteobacteria</taxon>
        <taxon>Hyphomicrobiales</taxon>
        <taxon>Afifellaceae</taxon>
        <taxon>Afifella</taxon>
    </lineage>
</organism>
<feature type="compositionally biased region" description="Acidic residues" evidence="1">
    <location>
        <begin position="266"/>
        <end position="288"/>
    </location>
</feature>
<protein>
    <submittedName>
        <fullName evidence="3">Protoporphyrin IX magnesium-chelatase</fullName>
    </submittedName>
</protein>
<dbReference type="PANTHER" id="PTHR43473">
    <property type="entry name" value="MAGNESIUM-CHELATASE SUBUNIT CHLD, CHLOROPLASTIC"/>
    <property type="match status" value="1"/>
</dbReference>
<dbReference type="InterPro" id="IPR041628">
    <property type="entry name" value="ChlI/MoxR_AAA_lid"/>
</dbReference>
<evidence type="ECO:0000259" key="2">
    <source>
        <dbReference type="PROSITE" id="PS50234"/>
    </source>
</evidence>
<name>A0A1G5P1S7_AFIMA</name>
<feature type="domain" description="VWFA" evidence="2">
    <location>
        <begin position="414"/>
        <end position="593"/>
    </location>
</feature>
<dbReference type="STRING" id="1120955.SAMN03080610_03004"/>
<dbReference type="Pfam" id="PF17863">
    <property type="entry name" value="AAA_lid_2"/>
    <property type="match status" value="1"/>
</dbReference>
<feature type="region of interest" description="Disordered" evidence="1">
    <location>
        <begin position="325"/>
        <end position="355"/>
    </location>
</feature>
<dbReference type="Gene3D" id="3.40.50.410">
    <property type="entry name" value="von Willebrand factor, type A domain"/>
    <property type="match status" value="1"/>
</dbReference>
<reference evidence="3 4" key="1">
    <citation type="submission" date="2016-10" db="EMBL/GenBank/DDBJ databases">
        <authorList>
            <person name="de Groot N.N."/>
        </authorList>
    </citation>
    <scope>NUCLEOTIDE SEQUENCE [LARGE SCALE GENOMIC DNA]</scope>
    <source>
        <strain evidence="3 4">DSM 2698</strain>
    </source>
</reference>
<dbReference type="Pfam" id="PF13519">
    <property type="entry name" value="VWA_2"/>
    <property type="match status" value="1"/>
</dbReference>
<dbReference type="PANTHER" id="PTHR43473:SF2">
    <property type="entry name" value="MAGNESIUM-CHELATASE SUBUNIT CHLD, CHLOROPLASTIC"/>
    <property type="match status" value="1"/>
</dbReference>
<dbReference type="Gene3D" id="1.10.8.80">
    <property type="entry name" value="Magnesium chelatase subunit I, C-Terminal domain"/>
    <property type="match status" value="1"/>
</dbReference>
<keyword evidence="4" id="KW-1185">Reference proteome</keyword>
<dbReference type="InterPro" id="IPR027417">
    <property type="entry name" value="P-loop_NTPase"/>
</dbReference>
<dbReference type="SUPFAM" id="SSF52540">
    <property type="entry name" value="P-loop containing nucleoside triphosphate hydrolases"/>
    <property type="match status" value="1"/>
</dbReference>
<dbReference type="Gene3D" id="3.40.50.300">
    <property type="entry name" value="P-loop containing nucleotide triphosphate hydrolases"/>
    <property type="match status" value="1"/>
</dbReference>
<gene>
    <name evidence="3" type="ORF">SAMN03080610_03004</name>
</gene>
<accession>A0A1G5P1S7</accession>
<dbReference type="SMART" id="SM00327">
    <property type="entry name" value="VWA"/>
    <property type="match status" value="1"/>
</dbReference>
<dbReference type="AlphaFoldDB" id="A0A1G5P1S7"/>
<dbReference type="NCBIfam" id="NF009943">
    <property type="entry name" value="PRK13406.1"/>
    <property type="match status" value="1"/>
</dbReference>
<dbReference type="OrthoDB" id="9775079at2"/>
<dbReference type="Proteomes" id="UP000199347">
    <property type="component" value="Unassembled WGS sequence"/>
</dbReference>
<feature type="region of interest" description="Disordered" evidence="1">
    <location>
        <begin position="265"/>
        <end position="295"/>
    </location>
</feature>
<sequence length="601" mass="63150">MSERSAEDPIWGDALLAAALFAVAPAQLGGAAIRSLAGPGRDAWLETLRALLPDEAPMRRVPLHASESRILGGLDLTATLRAGRPVAERGILAAADGGVVVLAMAERMELNKAAHLVAALDAGEVVLERDGLALRTPSHFGVVALDEGLSQEERPPAALMDRLAFHIDLSGATLRDLEPSVVTAEEVTAAAARYSAVSLSDEALQALCTTAMALGIGSLRAPLLAARAAKAHAALCGEDFVGEVDLQTAARLVLAPRATMIPQIEGPEDESSEEQPPEPQEPPEEAEQKDESEAKDKPLDDVILEAAQAAIPPGLLAMLKMGLDRHSRGSSAGGKAGAQKQSKTRGRPIGTRQGDLRDGMRLNVVETLRAAAPWQPIRRTARGEVLEPGKRPARVEVRRDDFRISRHKERSETATIFVVDASGSAALHRLAEAKGAVELLLADCYVRRDQVALIAFRGHEAELLLPPTRSLTRAKRSLAGLPGGGGTPLATAIDAAAALADSVKRKGQTPSVVFLTDGRANIARDGAPGRPQAEEDALASARAFRLAGFRAVLVDTSPRPQPKAEKLAGEMAAIYLPLPYADAEGLSQAVRAVSSNVPAAA</sequence>
<proteinExistence type="predicted"/>
<dbReference type="EMBL" id="FMVW01000008">
    <property type="protein sequence ID" value="SCZ43188.1"/>
    <property type="molecule type" value="Genomic_DNA"/>
</dbReference>
<dbReference type="InterPro" id="IPR036465">
    <property type="entry name" value="vWFA_dom_sf"/>
</dbReference>
<dbReference type="PROSITE" id="PS50234">
    <property type="entry name" value="VWFA"/>
    <property type="match status" value="1"/>
</dbReference>
<evidence type="ECO:0000313" key="4">
    <source>
        <dbReference type="Proteomes" id="UP000199347"/>
    </source>
</evidence>
<evidence type="ECO:0000256" key="1">
    <source>
        <dbReference type="SAM" id="MobiDB-lite"/>
    </source>
</evidence>
<evidence type="ECO:0000313" key="3">
    <source>
        <dbReference type="EMBL" id="SCZ43188.1"/>
    </source>
</evidence>
<dbReference type="InterPro" id="IPR002035">
    <property type="entry name" value="VWF_A"/>
</dbReference>